<organism evidence="4 5">
    <name type="scientific">Cladonia borealis</name>
    <dbReference type="NCBI Taxonomy" id="184061"/>
    <lineage>
        <taxon>Eukaryota</taxon>
        <taxon>Fungi</taxon>
        <taxon>Dikarya</taxon>
        <taxon>Ascomycota</taxon>
        <taxon>Pezizomycotina</taxon>
        <taxon>Lecanoromycetes</taxon>
        <taxon>OSLEUM clade</taxon>
        <taxon>Lecanoromycetidae</taxon>
        <taxon>Lecanorales</taxon>
        <taxon>Lecanorineae</taxon>
        <taxon>Cladoniaceae</taxon>
        <taxon>Cladonia</taxon>
    </lineage>
</organism>
<proteinExistence type="predicted"/>
<evidence type="ECO:0000313" key="4">
    <source>
        <dbReference type="EMBL" id="KAK0511625.1"/>
    </source>
</evidence>
<dbReference type="AlphaFoldDB" id="A0AA39R0R8"/>
<feature type="domain" description="4'-phosphopantetheinyl transferase" evidence="3">
    <location>
        <begin position="100"/>
        <end position="165"/>
    </location>
</feature>
<feature type="region of interest" description="Disordered" evidence="2">
    <location>
        <begin position="268"/>
        <end position="295"/>
    </location>
</feature>
<evidence type="ECO:0000256" key="1">
    <source>
        <dbReference type="ARBA" id="ARBA00022679"/>
    </source>
</evidence>
<dbReference type="Proteomes" id="UP001166286">
    <property type="component" value="Unassembled WGS sequence"/>
</dbReference>
<dbReference type="InterPro" id="IPR037143">
    <property type="entry name" value="4-PPantetheinyl_Trfase_dom_sf"/>
</dbReference>
<protein>
    <recommendedName>
        <fullName evidence="3">4'-phosphopantetheinyl transferase domain-containing protein</fullName>
    </recommendedName>
</protein>
<keyword evidence="5" id="KW-1185">Reference proteome</keyword>
<dbReference type="EMBL" id="JAFEKC020000013">
    <property type="protein sequence ID" value="KAK0511625.1"/>
    <property type="molecule type" value="Genomic_DNA"/>
</dbReference>
<reference evidence="4" key="1">
    <citation type="submission" date="2023-03" db="EMBL/GenBank/DDBJ databases">
        <title>Complete genome of Cladonia borealis.</title>
        <authorList>
            <person name="Park H."/>
        </authorList>
    </citation>
    <scope>NUCLEOTIDE SEQUENCE</scope>
    <source>
        <strain evidence="4">ANT050790</strain>
    </source>
</reference>
<dbReference type="SUPFAM" id="SSF56214">
    <property type="entry name" value="4'-phosphopantetheinyl transferase"/>
    <property type="match status" value="1"/>
</dbReference>
<dbReference type="GO" id="GO:0000287">
    <property type="term" value="F:magnesium ion binding"/>
    <property type="evidence" value="ECO:0007669"/>
    <property type="project" value="InterPro"/>
</dbReference>
<name>A0AA39R0R8_9LECA</name>
<evidence type="ECO:0000259" key="3">
    <source>
        <dbReference type="Pfam" id="PF01648"/>
    </source>
</evidence>
<comment type="caution">
    <text evidence="4">The sequence shown here is derived from an EMBL/GenBank/DDBJ whole genome shotgun (WGS) entry which is preliminary data.</text>
</comment>
<dbReference type="Pfam" id="PF01648">
    <property type="entry name" value="ACPS"/>
    <property type="match status" value="1"/>
</dbReference>
<sequence>MIPKPFPFPIEVGVDICRTARIASLLRLERTRNRWAQRVFTRLEWPALVRRFQRVDRADGETYSQAQNRQQQLKYAREGSGEGIGYPEQDIWMLPKLSTLTSILENQEAYWSAIGDDRSRLGILARHLAGRWAAKEAVIKAHRHRQLYMQDISIIHQRSTQATNTISQLVALIDPVCDTIEMDERVASERKLRGFGPESQGLHRGAFIGNADNREDAHGEHEKLTRKVPRFHRRAKVRSSDRQVAKINISHDGDYAVAVCMAFDPPGVKPEEKRVVDDGRGPPKHEPQWGDEGWFDVETEAISPAEEKNIEDIELKELLEKQKSVHSPEDLRKILQQALEGSEEDSIRRLPPLP</sequence>
<gene>
    <name evidence="4" type="ORF">JMJ35_006198</name>
</gene>
<evidence type="ECO:0000256" key="2">
    <source>
        <dbReference type="SAM" id="MobiDB-lite"/>
    </source>
</evidence>
<dbReference type="Gene3D" id="3.90.470.20">
    <property type="entry name" value="4'-phosphopantetheinyl transferase domain"/>
    <property type="match status" value="1"/>
</dbReference>
<dbReference type="InterPro" id="IPR008278">
    <property type="entry name" value="4-PPantetheinyl_Trfase_dom"/>
</dbReference>
<feature type="compositionally biased region" description="Basic and acidic residues" evidence="2">
    <location>
        <begin position="269"/>
        <end position="288"/>
    </location>
</feature>
<accession>A0AA39R0R8</accession>
<evidence type="ECO:0000313" key="5">
    <source>
        <dbReference type="Proteomes" id="UP001166286"/>
    </source>
</evidence>
<dbReference type="GO" id="GO:0008897">
    <property type="term" value="F:holo-[acyl-carrier-protein] synthase activity"/>
    <property type="evidence" value="ECO:0007669"/>
    <property type="project" value="InterPro"/>
</dbReference>
<keyword evidence="1" id="KW-0808">Transferase</keyword>